<comment type="subcellular location">
    <subcellularLocation>
        <location evidence="1">Membrane</location>
        <topology evidence="1">Multi-pass membrane protein</topology>
    </subcellularLocation>
</comment>
<feature type="transmembrane region" description="Helical" evidence="13">
    <location>
        <begin position="87"/>
        <end position="111"/>
    </location>
</feature>
<dbReference type="Gene3D" id="1.20.120.350">
    <property type="entry name" value="Voltage-gated potassium channels. Chain C"/>
    <property type="match status" value="1"/>
</dbReference>
<keyword evidence="11" id="KW-0407">Ion channel</keyword>
<dbReference type="PANTHER" id="PTHR11537:SF254">
    <property type="entry name" value="POTASSIUM VOLTAGE-GATED CHANNEL PROTEIN SHAB"/>
    <property type="match status" value="1"/>
</dbReference>
<evidence type="ECO:0000256" key="5">
    <source>
        <dbReference type="ARBA" id="ARBA00022826"/>
    </source>
</evidence>
<evidence type="ECO:0000256" key="12">
    <source>
        <dbReference type="SAM" id="Coils"/>
    </source>
</evidence>
<keyword evidence="10 13" id="KW-0472">Membrane</keyword>
<dbReference type="Gene3D" id="1.10.287.70">
    <property type="match status" value="1"/>
</dbReference>
<evidence type="ECO:0000256" key="7">
    <source>
        <dbReference type="ARBA" id="ARBA00022958"/>
    </source>
</evidence>
<keyword evidence="6" id="KW-0851">Voltage-gated channel</keyword>
<sequence>MYDLLNSYDGGQTTLERVIDWTLIGLVLLNTATVVLDSVKGIDAQYHPLFAGIELASIYVFTIEYGLRVWSCVEAPRYRHPWWGRVHFVLSPLAIIDLLAVLPFYLSMGLLDLRFLRLVRLLRLLKVTRYVRALHVIGQVVRRKRAELLVTLGMIGLILLLVSSVMYSIESVAQPDKFGSIPDTMWWGMATLTTVGYGDVYPITPAGKAFSSIIAVLGLGLFAIPTGILASGFNEQLQERRGEADVCSRCGELRREVEKLQTQVKLQETVLAAKEETITLLRASFNS</sequence>
<protein>
    <submittedName>
        <fullName evidence="15">Ion transporter</fullName>
    </submittedName>
</protein>
<dbReference type="EMBL" id="JBHUFD010000006">
    <property type="protein sequence ID" value="MFD1874296.1"/>
    <property type="molecule type" value="Genomic_DNA"/>
</dbReference>
<keyword evidence="5" id="KW-0631">Potassium channel</keyword>
<evidence type="ECO:0000256" key="2">
    <source>
        <dbReference type="ARBA" id="ARBA00022448"/>
    </source>
</evidence>
<reference evidence="16" key="1">
    <citation type="journal article" date="2019" name="Int. J. Syst. Evol. Microbiol.">
        <title>The Global Catalogue of Microorganisms (GCM) 10K type strain sequencing project: providing services to taxonomists for standard genome sequencing and annotation.</title>
        <authorList>
            <consortium name="The Broad Institute Genomics Platform"/>
            <consortium name="The Broad Institute Genome Sequencing Center for Infectious Disease"/>
            <person name="Wu L."/>
            <person name="Ma J."/>
        </authorList>
    </citation>
    <scope>NUCLEOTIDE SEQUENCE [LARGE SCALE GENOMIC DNA]</scope>
    <source>
        <strain evidence="16">CGMCC 1.15795</strain>
    </source>
</reference>
<gene>
    <name evidence="15" type="ORF">ACFSDX_17760</name>
</gene>
<evidence type="ECO:0000256" key="10">
    <source>
        <dbReference type="ARBA" id="ARBA00023136"/>
    </source>
</evidence>
<feature type="transmembrane region" description="Helical" evidence="13">
    <location>
        <begin position="209"/>
        <end position="233"/>
    </location>
</feature>
<keyword evidence="2" id="KW-0813">Transport</keyword>
<keyword evidence="12" id="KW-0175">Coiled coil</keyword>
<evidence type="ECO:0000256" key="13">
    <source>
        <dbReference type="SAM" id="Phobius"/>
    </source>
</evidence>
<evidence type="ECO:0000313" key="15">
    <source>
        <dbReference type="EMBL" id="MFD1874296.1"/>
    </source>
</evidence>
<feature type="domain" description="Ion transport" evidence="14">
    <location>
        <begin position="17"/>
        <end position="239"/>
    </location>
</feature>
<keyword evidence="3" id="KW-0633">Potassium transport</keyword>
<keyword evidence="16" id="KW-1185">Reference proteome</keyword>
<keyword evidence="9" id="KW-0406">Ion transport</keyword>
<dbReference type="RefSeq" id="WP_382315965.1">
    <property type="nucleotide sequence ID" value="NZ_JBHUFD010000006.1"/>
</dbReference>
<dbReference type="InterPro" id="IPR028325">
    <property type="entry name" value="VG_K_chnl"/>
</dbReference>
<evidence type="ECO:0000256" key="8">
    <source>
        <dbReference type="ARBA" id="ARBA00022989"/>
    </source>
</evidence>
<accession>A0ABW4QY80</accession>
<dbReference type="PRINTS" id="PR00169">
    <property type="entry name" value="KCHANNEL"/>
</dbReference>
<evidence type="ECO:0000259" key="14">
    <source>
        <dbReference type="Pfam" id="PF00520"/>
    </source>
</evidence>
<evidence type="ECO:0000256" key="9">
    <source>
        <dbReference type="ARBA" id="ARBA00023065"/>
    </source>
</evidence>
<evidence type="ECO:0000256" key="1">
    <source>
        <dbReference type="ARBA" id="ARBA00004141"/>
    </source>
</evidence>
<feature type="transmembrane region" description="Helical" evidence="13">
    <location>
        <begin position="148"/>
        <end position="169"/>
    </location>
</feature>
<organism evidence="15 16">
    <name type="scientific">Hymenobacter bucti</name>
    <dbReference type="NCBI Taxonomy" id="1844114"/>
    <lineage>
        <taxon>Bacteria</taxon>
        <taxon>Pseudomonadati</taxon>
        <taxon>Bacteroidota</taxon>
        <taxon>Cytophagia</taxon>
        <taxon>Cytophagales</taxon>
        <taxon>Hymenobacteraceae</taxon>
        <taxon>Hymenobacter</taxon>
    </lineage>
</organism>
<evidence type="ECO:0000313" key="16">
    <source>
        <dbReference type="Proteomes" id="UP001597197"/>
    </source>
</evidence>
<evidence type="ECO:0000256" key="4">
    <source>
        <dbReference type="ARBA" id="ARBA00022692"/>
    </source>
</evidence>
<dbReference type="InterPro" id="IPR005821">
    <property type="entry name" value="Ion_trans_dom"/>
</dbReference>
<evidence type="ECO:0000256" key="6">
    <source>
        <dbReference type="ARBA" id="ARBA00022882"/>
    </source>
</evidence>
<dbReference type="Proteomes" id="UP001597197">
    <property type="component" value="Unassembled WGS sequence"/>
</dbReference>
<dbReference type="PANTHER" id="PTHR11537">
    <property type="entry name" value="VOLTAGE-GATED POTASSIUM CHANNEL"/>
    <property type="match status" value="1"/>
</dbReference>
<feature type="coiled-coil region" evidence="12">
    <location>
        <begin position="250"/>
        <end position="277"/>
    </location>
</feature>
<evidence type="ECO:0000256" key="3">
    <source>
        <dbReference type="ARBA" id="ARBA00022538"/>
    </source>
</evidence>
<evidence type="ECO:0000256" key="11">
    <source>
        <dbReference type="ARBA" id="ARBA00023303"/>
    </source>
</evidence>
<proteinExistence type="predicted"/>
<keyword evidence="7" id="KW-0630">Potassium</keyword>
<keyword evidence="8 13" id="KW-1133">Transmembrane helix</keyword>
<dbReference type="Pfam" id="PF00520">
    <property type="entry name" value="Ion_trans"/>
    <property type="match status" value="1"/>
</dbReference>
<keyword evidence="4 13" id="KW-0812">Transmembrane</keyword>
<dbReference type="SUPFAM" id="SSF81324">
    <property type="entry name" value="Voltage-gated potassium channels"/>
    <property type="match status" value="1"/>
</dbReference>
<name>A0ABW4QY80_9BACT</name>
<dbReference type="InterPro" id="IPR027359">
    <property type="entry name" value="Volt_channel_dom_sf"/>
</dbReference>
<comment type="caution">
    <text evidence="15">The sequence shown here is derived from an EMBL/GenBank/DDBJ whole genome shotgun (WGS) entry which is preliminary data.</text>
</comment>